<organism evidence="2 3">
    <name type="scientific">Solanum tuberosum</name>
    <name type="common">Potato</name>
    <dbReference type="NCBI Taxonomy" id="4113"/>
    <lineage>
        <taxon>Eukaryota</taxon>
        <taxon>Viridiplantae</taxon>
        <taxon>Streptophyta</taxon>
        <taxon>Embryophyta</taxon>
        <taxon>Tracheophyta</taxon>
        <taxon>Spermatophyta</taxon>
        <taxon>Magnoliopsida</taxon>
        <taxon>eudicotyledons</taxon>
        <taxon>Gunneridae</taxon>
        <taxon>Pentapetalae</taxon>
        <taxon>asterids</taxon>
        <taxon>lamiids</taxon>
        <taxon>Solanales</taxon>
        <taxon>Solanaceae</taxon>
        <taxon>Solanoideae</taxon>
        <taxon>Solaneae</taxon>
        <taxon>Solanum</taxon>
    </lineage>
</organism>
<dbReference type="AlphaFoldDB" id="M1DK20"/>
<dbReference type="InParanoid" id="M1DK20"/>
<name>M1DK20_SOLTU</name>
<reference evidence="3" key="1">
    <citation type="journal article" date="2011" name="Nature">
        <title>Genome sequence and analysis of the tuber crop potato.</title>
        <authorList>
            <consortium name="The Potato Genome Sequencing Consortium"/>
        </authorList>
    </citation>
    <scope>NUCLEOTIDE SEQUENCE [LARGE SCALE GENOMIC DNA]</scope>
    <source>
        <strain evidence="3">cv. DM1-3 516 R44</strain>
    </source>
</reference>
<feature type="region of interest" description="Disordered" evidence="1">
    <location>
        <begin position="46"/>
        <end position="101"/>
    </location>
</feature>
<evidence type="ECO:0000256" key="1">
    <source>
        <dbReference type="SAM" id="MobiDB-lite"/>
    </source>
</evidence>
<dbReference type="PaxDb" id="4113-PGSC0003DMT400090284"/>
<dbReference type="Gramene" id="PGSC0003DMT400090284">
    <property type="protein sequence ID" value="PGSC0003DMT400090284"/>
    <property type="gene ID" value="PGSC0003DMG400039855"/>
</dbReference>
<dbReference type="EnsemblPlants" id="PGSC0003DMT400090284">
    <property type="protein sequence ID" value="PGSC0003DMT400090284"/>
    <property type="gene ID" value="PGSC0003DMG400039855"/>
</dbReference>
<evidence type="ECO:0000313" key="3">
    <source>
        <dbReference type="Proteomes" id="UP000011115"/>
    </source>
</evidence>
<reference evidence="2" key="2">
    <citation type="submission" date="2015-06" db="UniProtKB">
        <authorList>
            <consortium name="EnsemblPlants"/>
        </authorList>
    </citation>
    <scope>IDENTIFICATION</scope>
    <source>
        <strain evidence="2">DM1-3 516 R44</strain>
    </source>
</reference>
<protein>
    <submittedName>
        <fullName evidence="2">Uncharacterized protein</fullName>
    </submittedName>
</protein>
<evidence type="ECO:0000313" key="2">
    <source>
        <dbReference type="EnsemblPlants" id="PGSC0003DMT400090284"/>
    </source>
</evidence>
<proteinExistence type="predicted"/>
<sequence>MLKFQVFKVLVEAWTLRRKTEQIGLKRTRNGILRITEFNLASRRNNMNHPSFQYAEPRRKWIKRRGKEQSASRRLVPRSNTVSLNDPECEDAKGKTRKAMS</sequence>
<keyword evidence="3" id="KW-1185">Reference proteome</keyword>
<accession>M1DK20</accession>
<dbReference type="Proteomes" id="UP000011115">
    <property type="component" value="Unassembled WGS sequence"/>
</dbReference>
<dbReference type="HOGENOM" id="CLU_133510_0_1_1"/>